<dbReference type="Gene3D" id="1.20.58.60">
    <property type="match status" value="1"/>
</dbReference>
<accession>A0A0R3WRD1</accession>
<protein>
    <submittedName>
        <fullName evidence="1">SAM domain-containing protein</fullName>
    </submittedName>
</protein>
<dbReference type="WBParaSite" id="TTAC_0000332101-mRNA-1">
    <property type="protein sequence ID" value="TTAC_0000332101-mRNA-1"/>
    <property type="gene ID" value="TTAC_0000332101"/>
</dbReference>
<dbReference type="AlphaFoldDB" id="A0A0R3WRD1"/>
<organism evidence="1">
    <name type="scientific">Hydatigena taeniaeformis</name>
    <name type="common">Feline tapeworm</name>
    <name type="synonym">Taenia taeniaeformis</name>
    <dbReference type="NCBI Taxonomy" id="6205"/>
    <lineage>
        <taxon>Eukaryota</taxon>
        <taxon>Metazoa</taxon>
        <taxon>Spiralia</taxon>
        <taxon>Lophotrochozoa</taxon>
        <taxon>Platyhelminthes</taxon>
        <taxon>Cestoda</taxon>
        <taxon>Eucestoda</taxon>
        <taxon>Cyclophyllidea</taxon>
        <taxon>Taeniidae</taxon>
        <taxon>Hydatigera</taxon>
    </lineage>
</organism>
<sequence length="255" mass="29374">LRLVSVQFEKIKKRLSNCALSVSAHREVINMLRTLESENQWMTQKQIQLSCDMTMASLLEVRKLLIRHQNLTNEVGHRKARNLPLIKPTDEKTSCAVVLATHQHLKKDLFVKISKLVFQQAVVDREIGVRCALLHHWQAYFVQQMDLLELYNWLTETESTVMIECHAARGLASAHAAIKQHLAVEFVVSEFQAPRLRQLIITFECLQTSLFMIAGMTGYECFYDNVEVKRFGSPFETIQMRCCLPEQETSLVVNV</sequence>
<proteinExistence type="predicted"/>
<evidence type="ECO:0000313" key="1">
    <source>
        <dbReference type="WBParaSite" id="TTAC_0000332101-mRNA-1"/>
    </source>
</evidence>
<dbReference type="STRING" id="6205.A0A0R3WRD1"/>
<name>A0A0R3WRD1_HYDTA</name>
<reference evidence="1" key="1">
    <citation type="submission" date="2017-02" db="UniProtKB">
        <authorList>
            <consortium name="WormBaseParasite"/>
        </authorList>
    </citation>
    <scope>IDENTIFICATION</scope>
</reference>